<evidence type="ECO:0000256" key="2">
    <source>
        <dbReference type="SAM" id="Phobius"/>
    </source>
</evidence>
<dbReference type="EnsemblMetazoa" id="HelroT175996">
    <property type="protein sequence ID" value="HelroP175996"/>
    <property type="gene ID" value="HelroG175996"/>
</dbReference>
<dbReference type="EMBL" id="KB096983">
    <property type="protein sequence ID" value="ESO00171.1"/>
    <property type="molecule type" value="Genomic_DNA"/>
</dbReference>
<accession>T1FA04</accession>
<dbReference type="CTD" id="20205653"/>
<feature type="region of interest" description="Disordered" evidence="1">
    <location>
        <begin position="32"/>
        <end position="54"/>
    </location>
</feature>
<dbReference type="EMBL" id="AMQM01005503">
    <property type="status" value="NOT_ANNOTATED_CDS"/>
    <property type="molecule type" value="Genomic_DNA"/>
</dbReference>
<evidence type="ECO:0000256" key="1">
    <source>
        <dbReference type="SAM" id="MobiDB-lite"/>
    </source>
</evidence>
<evidence type="ECO:0000313" key="4">
    <source>
        <dbReference type="EnsemblMetazoa" id="HelroP175996"/>
    </source>
</evidence>
<reference evidence="5" key="1">
    <citation type="submission" date="2012-12" db="EMBL/GenBank/DDBJ databases">
        <authorList>
            <person name="Hellsten U."/>
            <person name="Grimwood J."/>
            <person name="Chapman J.A."/>
            <person name="Shapiro H."/>
            <person name="Aerts A."/>
            <person name="Otillar R.P."/>
            <person name="Terry A.Y."/>
            <person name="Boore J.L."/>
            <person name="Simakov O."/>
            <person name="Marletaz F."/>
            <person name="Cho S.-J."/>
            <person name="Edsinger-Gonzales E."/>
            <person name="Havlak P."/>
            <person name="Kuo D.-H."/>
            <person name="Larsson T."/>
            <person name="Lv J."/>
            <person name="Arendt D."/>
            <person name="Savage R."/>
            <person name="Osoegawa K."/>
            <person name="de Jong P."/>
            <person name="Lindberg D.R."/>
            <person name="Seaver E.C."/>
            <person name="Weisblat D.A."/>
            <person name="Putnam N.H."/>
            <person name="Grigoriev I.V."/>
            <person name="Rokhsar D.S."/>
        </authorList>
    </citation>
    <scope>NUCLEOTIDE SEQUENCE</scope>
</reference>
<dbReference type="AlphaFoldDB" id="T1FA04"/>
<dbReference type="InParanoid" id="T1FA04"/>
<sequence>MTVLRNNMKESSSKEIACSDAHLEPSTVLTSEKFESSSAATSEKFESSSAPNSNEFEPYAAVASEKTLFFMEKENKLYVYLISPHMNPLNLILTILYLILIIPGSAFA</sequence>
<dbReference type="RefSeq" id="XP_009021605.1">
    <property type="nucleotide sequence ID" value="XM_009023357.1"/>
</dbReference>
<reference evidence="3 5" key="2">
    <citation type="journal article" date="2013" name="Nature">
        <title>Insights into bilaterian evolution from three spiralian genomes.</title>
        <authorList>
            <person name="Simakov O."/>
            <person name="Marletaz F."/>
            <person name="Cho S.J."/>
            <person name="Edsinger-Gonzales E."/>
            <person name="Havlak P."/>
            <person name="Hellsten U."/>
            <person name="Kuo D.H."/>
            <person name="Larsson T."/>
            <person name="Lv J."/>
            <person name="Arendt D."/>
            <person name="Savage R."/>
            <person name="Osoegawa K."/>
            <person name="de Jong P."/>
            <person name="Grimwood J."/>
            <person name="Chapman J.A."/>
            <person name="Shapiro H."/>
            <person name="Aerts A."/>
            <person name="Otillar R.P."/>
            <person name="Terry A.Y."/>
            <person name="Boore J.L."/>
            <person name="Grigoriev I.V."/>
            <person name="Lindberg D.R."/>
            <person name="Seaver E.C."/>
            <person name="Weisblat D.A."/>
            <person name="Putnam N.H."/>
            <person name="Rokhsar D.S."/>
        </authorList>
    </citation>
    <scope>NUCLEOTIDE SEQUENCE</scope>
</reference>
<keyword evidence="2" id="KW-0812">Transmembrane</keyword>
<protein>
    <submittedName>
        <fullName evidence="3 4">Uncharacterized protein</fullName>
    </submittedName>
</protein>
<organism evidence="4 5">
    <name type="scientific">Helobdella robusta</name>
    <name type="common">Californian leech</name>
    <dbReference type="NCBI Taxonomy" id="6412"/>
    <lineage>
        <taxon>Eukaryota</taxon>
        <taxon>Metazoa</taxon>
        <taxon>Spiralia</taxon>
        <taxon>Lophotrochozoa</taxon>
        <taxon>Annelida</taxon>
        <taxon>Clitellata</taxon>
        <taxon>Hirudinea</taxon>
        <taxon>Rhynchobdellida</taxon>
        <taxon>Glossiphoniidae</taxon>
        <taxon>Helobdella</taxon>
    </lineage>
</organism>
<evidence type="ECO:0000313" key="3">
    <source>
        <dbReference type="EMBL" id="ESO00171.1"/>
    </source>
</evidence>
<dbReference type="Proteomes" id="UP000015101">
    <property type="component" value="Unassembled WGS sequence"/>
</dbReference>
<evidence type="ECO:0000313" key="5">
    <source>
        <dbReference type="Proteomes" id="UP000015101"/>
    </source>
</evidence>
<dbReference type="KEGG" id="hro:HELRODRAFT_175996"/>
<keyword evidence="5" id="KW-1185">Reference proteome</keyword>
<gene>
    <name evidence="4" type="primary">20205653</name>
    <name evidence="3" type="ORF">HELRODRAFT_175996</name>
</gene>
<dbReference type="GeneID" id="20205653"/>
<feature type="compositionally biased region" description="Polar residues" evidence="1">
    <location>
        <begin position="36"/>
        <end position="54"/>
    </location>
</feature>
<name>T1FA04_HELRO</name>
<proteinExistence type="predicted"/>
<keyword evidence="2" id="KW-0472">Membrane</keyword>
<feature type="transmembrane region" description="Helical" evidence="2">
    <location>
        <begin position="77"/>
        <end position="102"/>
    </location>
</feature>
<reference evidence="4" key="3">
    <citation type="submission" date="2015-06" db="UniProtKB">
        <authorList>
            <consortium name="EnsemblMetazoa"/>
        </authorList>
    </citation>
    <scope>IDENTIFICATION</scope>
</reference>
<dbReference type="HOGENOM" id="CLU_2199775_0_0_1"/>
<keyword evidence="2" id="KW-1133">Transmembrane helix</keyword>